<sequence>MNQYKIYLDKYRINRAKLILVKREATNTTVVENYDIHGNLGSLTACKIINEASQNIDGPQEYDISSVNSQDRTHLASCHPPRKVLYKYKRNEKKIKQINPQNRIRSAELAKVSVIHLSDNSFQLEIIWIQWYSSGAVRYQIETDLWIVTQPETIKIVYEAATTNNRSNIIITGMLHTITPKLFMPPDDSPVVEDIHLHGMISNLIRSTRLDVCVGEFKPAKYSSSFLVSDSVKIGQQMNEIFLAYGSGLHLFFVNDACRNMFNPDNLSEAQLFEAARIIENHELKQTK</sequence>
<name>A0A162ZVZ5_PHYB8</name>
<dbReference type="GeneID" id="29002577"/>
<gene>
    <name evidence="1" type="ORF">PHYBLDRAFT_66646</name>
</gene>
<dbReference type="AlphaFoldDB" id="A0A162ZVZ5"/>
<evidence type="ECO:0000313" key="2">
    <source>
        <dbReference type="Proteomes" id="UP000077315"/>
    </source>
</evidence>
<protein>
    <submittedName>
        <fullName evidence="1">Uncharacterized protein</fullName>
    </submittedName>
</protein>
<reference evidence="2" key="1">
    <citation type="submission" date="2015-06" db="EMBL/GenBank/DDBJ databases">
        <title>Expansion of signal transduction pathways in fungi by whole-genome duplication.</title>
        <authorList>
            <consortium name="DOE Joint Genome Institute"/>
            <person name="Corrochano L.M."/>
            <person name="Kuo A."/>
            <person name="Marcet-Houben M."/>
            <person name="Polaino S."/>
            <person name="Salamov A."/>
            <person name="Villalobos J.M."/>
            <person name="Alvarez M.I."/>
            <person name="Avalos J."/>
            <person name="Benito E.P."/>
            <person name="Benoit I."/>
            <person name="Burger G."/>
            <person name="Camino L.P."/>
            <person name="Canovas D."/>
            <person name="Cerda-Olmedo E."/>
            <person name="Cheng J.-F."/>
            <person name="Dominguez A."/>
            <person name="Elias M."/>
            <person name="Eslava A.P."/>
            <person name="Glaser F."/>
            <person name="Grimwood J."/>
            <person name="Gutierrez G."/>
            <person name="Heitman J."/>
            <person name="Henrissat B."/>
            <person name="Iturriaga E.A."/>
            <person name="Lang B.F."/>
            <person name="Lavin J.L."/>
            <person name="Lee S."/>
            <person name="Li W."/>
            <person name="Lindquist E."/>
            <person name="Lopez-Garcia S."/>
            <person name="Luque E.M."/>
            <person name="Marcos A.T."/>
            <person name="Martin J."/>
            <person name="McCluskey K."/>
            <person name="Medina H.R."/>
            <person name="Miralles-Duran A."/>
            <person name="Miyazaki A."/>
            <person name="Munoz-Torres E."/>
            <person name="Oguiza J.A."/>
            <person name="Ohm R."/>
            <person name="Olmedo M."/>
            <person name="Orejas M."/>
            <person name="Ortiz-Castellanos L."/>
            <person name="Pisabarro A.G."/>
            <person name="Rodriguez-Romero J."/>
            <person name="Ruiz-Herrera J."/>
            <person name="Ruiz-Vazquez R."/>
            <person name="Sanz C."/>
            <person name="Schackwitz W."/>
            <person name="Schmutz J."/>
            <person name="Shahriari M."/>
            <person name="Shelest E."/>
            <person name="Silva-Franco F."/>
            <person name="Soanes D."/>
            <person name="Syed K."/>
            <person name="Tagua V.G."/>
            <person name="Talbot N.J."/>
            <person name="Thon M."/>
            <person name="De vries R.P."/>
            <person name="Wiebenga A."/>
            <person name="Yadav J.S."/>
            <person name="Braun E.L."/>
            <person name="Baker S."/>
            <person name="Garre V."/>
            <person name="Horwitz B."/>
            <person name="Torres-Martinez S."/>
            <person name="Idnurm A."/>
            <person name="Herrera-Estrella A."/>
            <person name="Gabaldon T."/>
            <person name="Grigoriev I.V."/>
        </authorList>
    </citation>
    <scope>NUCLEOTIDE SEQUENCE [LARGE SCALE GENOMIC DNA]</scope>
    <source>
        <strain evidence="2">NRRL 1555(-)</strain>
    </source>
</reference>
<dbReference type="VEuPathDB" id="FungiDB:PHYBLDRAFT_66646"/>
<organism evidence="1 2">
    <name type="scientific">Phycomyces blakesleeanus (strain ATCC 8743b / DSM 1359 / FGSC 10004 / NBRC 33097 / NRRL 1555)</name>
    <dbReference type="NCBI Taxonomy" id="763407"/>
    <lineage>
        <taxon>Eukaryota</taxon>
        <taxon>Fungi</taxon>
        <taxon>Fungi incertae sedis</taxon>
        <taxon>Mucoromycota</taxon>
        <taxon>Mucoromycotina</taxon>
        <taxon>Mucoromycetes</taxon>
        <taxon>Mucorales</taxon>
        <taxon>Phycomycetaceae</taxon>
        <taxon>Phycomyces</taxon>
    </lineage>
</organism>
<dbReference type="Proteomes" id="UP000077315">
    <property type="component" value="Unassembled WGS sequence"/>
</dbReference>
<keyword evidence="2" id="KW-1185">Reference proteome</keyword>
<accession>A0A162ZVZ5</accession>
<evidence type="ECO:0000313" key="1">
    <source>
        <dbReference type="EMBL" id="OAD69391.1"/>
    </source>
</evidence>
<dbReference type="EMBL" id="KV440992">
    <property type="protein sequence ID" value="OAD69391.1"/>
    <property type="molecule type" value="Genomic_DNA"/>
</dbReference>
<dbReference type="InParanoid" id="A0A162ZVZ5"/>
<proteinExistence type="predicted"/>
<dbReference type="RefSeq" id="XP_018287431.1">
    <property type="nucleotide sequence ID" value="XM_018441671.1"/>
</dbReference>